<reference evidence="2" key="1">
    <citation type="submission" date="2022-05" db="EMBL/GenBank/DDBJ databases">
        <title>The Musa troglodytarum L. genome provides insights into the mechanism of non-climacteric behaviour and enrichment of carotenoids.</title>
        <authorList>
            <person name="Wang J."/>
        </authorList>
    </citation>
    <scope>NUCLEOTIDE SEQUENCE</scope>
    <source>
        <tissue evidence="2">Leaf</tissue>
    </source>
</reference>
<dbReference type="EMBL" id="CP097510">
    <property type="protein sequence ID" value="URE39117.1"/>
    <property type="molecule type" value="Genomic_DNA"/>
</dbReference>
<keyword evidence="1" id="KW-1133">Transmembrane helix</keyword>
<gene>
    <name evidence="2" type="ORF">MUK42_22534</name>
</gene>
<protein>
    <submittedName>
        <fullName evidence="2">Uncharacterized protein</fullName>
    </submittedName>
</protein>
<name>A0A9E7I087_9LILI</name>
<keyword evidence="1" id="KW-0472">Membrane</keyword>
<feature type="transmembrane region" description="Helical" evidence="1">
    <location>
        <begin position="78"/>
        <end position="98"/>
    </location>
</feature>
<organism evidence="2 3">
    <name type="scientific">Musa troglodytarum</name>
    <name type="common">fe'i banana</name>
    <dbReference type="NCBI Taxonomy" id="320322"/>
    <lineage>
        <taxon>Eukaryota</taxon>
        <taxon>Viridiplantae</taxon>
        <taxon>Streptophyta</taxon>
        <taxon>Embryophyta</taxon>
        <taxon>Tracheophyta</taxon>
        <taxon>Spermatophyta</taxon>
        <taxon>Magnoliopsida</taxon>
        <taxon>Liliopsida</taxon>
        <taxon>Zingiberales</taxon>
        <taxon>Musaceae</taxon>
        <taxon>Musa</taxon>
    </lineage>
</organism>
<evidence type="ECO:0000313" key="3">
    <source>
        <dbReference type="Proteomes" id="UP001055439"/>
    </source>
</evidence>
<accession>A0A9E7I087</accession>
<keyword evidence="1" id="KW-0812">Transmembrane</keyword>
<proteinExistence type="predicted"/>
<dbReference type="AlphaFoldDB" id="A0A9E7I087"/>
<keyword evidence="3" id="KW-1185">Reference proteome</keyword>
<dbReference type="Proteomes" id="UP001055439">
    <property type="component" value="Chromosome 8"/>
</dbReference>
<evidence type="ECO:0000313" key="2">
    <source>
        <dbReference type="EMBL" id="URE39117.1"/>
    </source>
</evidence>
<sequence length="118" mass="13098">MDKVAELPWVPASHQVDANCVELSAHWALGSVRLYKKPNKSASPTPKPKATPFGFFLSSGIAGSCAPPSLHVDPWWRLHFDAAFVFGLCGSPFFLWVLRDLFRMESGNFDLLFIDCSV</sequence>
<evidence type="ECO:0000256" key="1">
    <source>
        <dbReference type="SAM" id="Phobius"/>
    </source>
</evidence>